<organism evidence="4">
    <name type="scientific">Plasmodium falciparum</name>
    <name type="common">malaria parasite P. falciparum</name>
    <dbReference type="NCBI Taxonomy" id="5833"/>
    <lineage>
        <taxon>Eukaryota</taxon>
        <taxon>Sar</taxon>
        <taxon>Alveolata</taxon>
        <taxon>Apicomplexa</taxon>
        <taxon>Aconoidasida</taxon>
        <taxon>Haemosporida</taxon>
        <taxon>Plasmodiidae</taxon>
        <taxon>Plasmodium</taxon>
        <taxon>Plasmodium (Laverania)</taxon>
    </lineage>
</organism>
<dbReference type="GO" id="GO:0016020">
    <property type="term" value="C:membrane"/>
    <property type="evidence" value="ECO:0007669"/>
    <property type="project" value="InterPro"/>
</dbReference>
<feature type="domain" description="Duffy-antigen binding" evidence="2">
    <location>
        <begin position="118"/>
        <end position="323"/>
    </location>
</feature>
<dbReference type="InterPro" id="IPR042202">
    <property type="entry name" value="Duffy-ag-bd_sf"/>
</dbReference>
<accession>B5LGH7</accession>
<name>B5LGH7_PLAFA</name>
<dbReference type="FunFam" id="1.20.1310.20:FF:000001">
    <property type="entry name" value="Erythrocyte membrane protein 1, PfEMP1"/>
    <property type="match status" value="1"/>
</dbReference>
<evidence type="ECO:0000256" key="1">
    <source>
        <dbReference type="SAM" id="MobiDB-lite"/>
    </source>
</evidence>
<dbReference type="InterPro" id="IPR008602">
    <property type="entry name" value="Duffy-antigen-binding"/>
</dbReference>
<evidence type="ECO:0000313" key="4">
    <source>
        <dbReference type="EMBL" id="ACH53664.1"/>
    </source>
</evidence>
<dbReference type="AlphaFoldDB" id="B5LGH7"/>
<sequence>MALGGPRGGGKDDYKDAKELLDKIGEKIQKQVRDEALEHSKSDLQGILSKATYSNKPANQETPSKASELNYRYHTNVTDGFGKEYPCKDRADVRFSDKYGGQCTDTKIKGNDIKNNAGACAPLRRLFLCDQHLSHMKADKIHNKHNLLLEVCLAAKHEGELLKGYHDKYRAKYPDTNSQLCTVLARSFADIGDIIRGKDLFRGYNEKDRNEKKQLQENLKKIFGKIYEELKNGKTNSALQARYQHDAPDYYQLREDWWTANRETVWKAITCGAPHDSKYFRQTCNYEGTLSDAIHQCRCQKKDGKSETDQVPTYFDYVPQYLRWFEEWAED</sequence>
<feature type="compositionally biased region" description="Polar residues" evidence="1">
    <location>
        <begin position="51"/>
        <end position="67"/>
    </location>
</feature>
<reference evidence="4" key="1">
    <citation type="journal article" date="2009" name="J. Infect. Dis.">
        <title>Analysis of Plasmodium falciparum var genes expressed in children from Papua New Guinea.</title>
        <authorList>
            <person name="Falk N."/>
            <person name="Kaestli M."/>
            <person name="Qi W."/>
            <person name="Ott M."/>
            <person name="Baea K."/>
            <person name="Cortes A."/>
            <person name="Beck H.P."/>
        </authorList>
    </citation>
    <scope>NUCLEOTIDE SEQUENCE</scope>
    <source>
        <strain evidence="4">U72B20m13.4</strain>
    </source>
</reference>
<dbReference type="SUPFAM" id="SSF140924">
    <property type="entry name" value="Duffy binding domain-like"/>
    <property type="match status" value="1"/>
</dbReference>
<feature type="non-terminal residue" evidence="4">
    <location>
        <position position="331"/>
    </location>
</feature>
<dbReference type="EMBL" id="EU787571">
    <property type="protein sequence ID" value="ACH53664.1"/>
    <property type="molecule type" value="mRNA"/>
</dbReference>
<feature type="region of interest" description="Disordered" evidence="1">
    <location>
        <begin position="48"/>
        <end position="67"/>
    </location>
</feature>
<protein>
    <submittedName>
        <fullName evidence="4">Erythrocyte membrane protein 1</fullName>
    </submittedName>
</protein>
<evidence type="ECO:0000259" key="3">
    <source>
        <dbReference type="Pfam" id="PF15447"/>
    </source>
</evidence>
<proteinExistence type="evidence at transcript level"/>
<evidence type="ECO:0000259" key="2">
    <source>
        <dbReference type="Pfam" id="PF05424"/>
    </source>
</evidence>
<dbReference type="Pfam" id="PF05424">
    <property type="entry name" value="Duffy_binding"/>
    <property type="match status" value="1"/>
</dbReference>
<dbReference type="InterPro" id="IPR029210">
    <property type="entry name" value="PfEMP1_NTS"/>
</dbReference>
<gene>
    <name evidence="4" type="primary">var</name>
</gene>
<dbReference type="Gene3D" id="1.20.1310.20">
    <property type="entry name" value="Duffy-antigen binding domain"/>
    <property type="match status" value="1"/>
</dbReference>
<feature type="domain" description="Plasmodium falciparum erythrocyte membrane protein-1 N-terminal segment" evidence="3">
    <location>
        <begin position="16"/>
        <end position="52"/>
    </location>
</feature>
<dbReference type="GO" id="GO:0046789">
    <property type="term" value="F:host cell surface receptor binding"/>
    <property type="evidence" value="ECO:0007669"/>
    <property type="project" value="InterPro"/>
</dbReference>
<dbReference type="Pfam" id="PF15447">
    <property type="entry name" value="NTS"/>
    <property type="match status" value="1"/>
</dbReference>